<dbReference type="PROSITE" id="PS00814">
    <property type="entry name" value="ADX"/>
    <property type="match status" value="1"/>
</dbReference>
<dbReference type="CDD" id="cd00207">
    <property type="entry name" value="fer2"/>
    <property type="match status" value="1"/>
</dbReference>
<dbReference type="GO" id="GO:0046872">
    <property type="term" value="F:metal ion binding"/>
    <property type="evidence" value="ECO:0007669"/>
    <property type="project" value="UniProtKB-KW"/>
</dbReference>
<comment type="subcellular location">
    <subcellularLocation>
        <location evidence="1">Nucleus</location>
    </subcellularLocation>
</comment>
<feature type="domain" description="2Fe-2S ferredoxin-type" evidence="12">
    <location>
        <begin position="257"/>
        <end position="360"/>
    </location>
</feature>
<evidence type="ECO:0000256" key="10">
    <source>
        <dbReference type="ARBA" id="ARBA00034078"/>
    </source>
</evidence>
<evidence type="ECO:0000256" key="5">
    <source>
        <dbReference type="ARBA" id="ARBA00023004"/>
    </source>
</evidence>
<dbReference type="Gene3D" id="3.10.20.30">
    <property type="match status" value="1"/>
</dbReference>
<dbReference type="InterPro" id="IPR012675">
    <property type="entry name" value="Beta-grasp_dom_sf"/>
</dbReference>
<evidence type="ECO:0000256" key="8">
    <source>
        <dbReference type="ARBA" id="ARBA00023163"/>
    </source>
</evidence>
<reference evidence="14" key="1">
    <citation type="journal article" date="2017" name="Nature">
        <title>The genome of Chenopodium quinoa.</title>
        <authorList>
            <person name="Jarvis D.E."/>
            <person name="Ho Y.S."/>
            <person name="Lightfoot D.J."/>
            <person name="Schmoeckel S.M."/>
            <person name="Li B."/>
            <person name="Borm T.J.A."/>
            <person name="Ohyanagi H."/>
            <person name="Mineta K."/>
            <person name="Michell C.T."/>
            <person name="Saber N."/>
            <person name="Kharbatia N.M."/>
            <person name="Rupper R.R."/>
            <person name="Sharp A.R."/>
            <person name="Dally N."/>
            <person name="Boughton B.A."/>
            <person name="Woo Y.H."/>
            <person name="Gao G."/>
            <person name="Schijlen E.G.W.M."/>
            <person name="Guo X."/>
            <person name="Momin A.A."/>
            <person name="Negrao S."/>
            <person name="Al-Babili S."/>
            <person name="Gehring C."/>
            <person name="Roessner U."/>
            <person name="Jung C."/>
            <person name="Murphy K."/>
            <person name="Arold S.T."/>
            <person name="Gojobori T."/>
            <person name="van der Linden C.G."/>
            <person name="van Loo E.N."/>
            <person name="Jellen E.N."/>
            <person name="Maughan P.J."/>
            <person name="Tester M."/>
        </authorList>
    </citation>
    <scope>NUCLEOTIDE SEQUENCE [LARGE SCALE GENOMIC DNA]</scope>
    <source>
        <strain evidence="14">cv. PI 614886</strain>
    </source>
</reference>
<dbReference type="PANTHER" id="PTHR23426">
    <property type="entry name" value="FERREDOXIN/ADRENODOXIN"/>
    <property type="match status" value="1"/>
</dbReference>
<accession>A0A803L5L7</accession>
<dbReference type="SUPFAM" id="SSF54292">
    <property type="entry name" value="2Fe-2S ferredoxin-like"/>
    <property type="match status" value="1"/>
</dbReference>
<evidence type="ECO:0000256" key="9">
    <source>
        <dbReference type="ARBA" id="ARBA00023242"/>
    </source>
</evidence>
<dbReference type="GO" id="GO:0140647">
    <property type="term" value="P:P450-containing electron transport chain"/>
    <property type="evidence" value="ECO:0007669"/>
    <property type="project" value="InterPro"/>
</dbReference>
<dbReference type="OMA" id="HAKEPFP"/>
<evidence type="ECO:0000256" key="3">
    <source>
        <dbReference type="ARBA" id="ARBA00022714"/>
    </source>
</evidence>
<keyword evidence="8" id="KW-0804">Transcription</keyword>
<feature type="region of interest" description="Disordered" evidence="11">
    <location>
        <begin position="146"/>
        <end position="166"/>
    </location>
</feature>
<evidence type="ECO:0000256" key="4">
    <source>
        <dbReference type="ARBA" id="ARBA00022723"/>
    </source>
</evidence>
<keyword evidence="2" id="KW-0678">Repressor</keyword>
<name>A0A803L5L7_CHEQI</name>
<evidence type="ECO:0000256" key="7">
    <source>
        <dbReference type="ARBA" id="ARBA00023015"/>
    </source>
</evidence>
<dbReference type="GO" id="GO:0045892">
    <property type="term" value="P:negative regulation of DNA-templated transcription"/>
    <property type="evidence" value="ECO:0007669"/>
    <property type="project" value="UniProtKB-ARBA"/>
</dbReference>
<evidence type="ECO:0000256" key="11">
    <source>
        <dbReference type="SAM" id="MobiDB-lite"/>
    </source>
</evidence>
<dbReference type="AlphaFoldDB" id="A0A803L5L7"/>
<protein>
    <recommendedName>
        <fullName evidence="16">2Fe-2S ferredoxin-type domain-containing protein</fullName>
    </recommendedName>
</protein>
<reference evidence="14" key="2">
    <citation type="submission" date="2021-03" db="UniProtKB">
        <authorList>
            <consortium name="EnsemblPlants"/>
        </authorList>
    </citation>
    <scope>IDENTIFICATION</scope>
</reference>
<dbReference type="InterPro" id="IPR036010">
    <property type="entry name" value="2Fe-2S_ferredoxin-like_sf"/>
</dbReference>
<keyword evidence="5" id="KW-0408">Iron</keyword>
<dbReference type="GO" id="GO:0051537">
    <property type="term" value="F:2 iron, 2 sulfur cluster binding"/>
    <property type="evidence" value="ECO:0007669"/>
    <property type="project" value="UniProtKB-KW"/>
</dbReference>
<keyword evidence="9" id="KW-0539">Nucleus</keyword>
<feature type="domain" description="OVATE" evidence="13">
    <location>
        <begin position="187"/>
        <end position="248"/>
    </location>
</feature>
<proteinExistence type="predicted"/>
<dbReference type="InterPro" id="IPR006458">
    <property type="entry name" value="Ovate_C"/>
</dbReference>
<dbReference type="EnsemblPlants" id="AUR62007156-RA">
    <property type="protein sequence ID" value="AUR62007156-RA:cds"/>
    <property type="gene ID" value="AUR62007156"/>
</dbReference>
<evidence type="ECO:0000313" key="15">
    <source>
        <dbReference type="Proteomes" id="UP000596660"/>
    </source>
</evidence>
<evidence type="ECO:0000259" key="12">
    <source>
        <dbReference type="PROSITE" id="PS51085"/>
    </source>
</evidence>
<dbReference type="InterPro" id="IPR001041">
    <property type="entry name" value="2Fe-2S_ferredoxin-type"/>
</dbReference>
<evidence type="ECO:0008006" key="16">
    <source>
        <dbReference type="Google" id="ProtNLM"/>
    </source>
</evidence>
<keyword evidence="3" id="KW-0001">2Fe-2S</keyword>
<dbReference type="PANTHER" id="PTHR23426:SF34">
    <property type="entry name" value="ADRENODOXIN-LIKE PROTEIN 1, MITOCHONDRIAL-RELATED"/>
    <property type="match status" value="1"/>
</dbReference>
<keyword evidence="6" id="KW-0411">Iron-sulfur</keyword>
<keyword evidence="7" id="KW-0805">Transcription regulation</keyword>
<evidence type="ECO:0000256" key="6">
    <source>
        <dbReference type="ARBA" id="ARBA00023014"/>
    </source>
</evidence>
<dbReference type="InterPro" id="IPR018298">
    <property type="entry name" value="Adrenodoxin_Fe-S_BS"/>
</dbReference>
<evidence type="ECO:0000313" key="14">
    <source>
        <dbReference type="EnsemblPlants" id="AUR62007156-RA:cds"/>
    </source>
</evidence>
<dbReference type="GO" id="GO:0005634">
    <property type="term" value="C:nucleus"/>
    <property type="evidence" value="ECO:0007669"/>
    <property type="project" value="UniProtKB-SubCell"/>
</dbReference>
<dbReference type="Pfam" id="PF00111">
    <property type="entry name" value="Fer2"/>
    <property type="match status" value="1"/>
</dbReference>
<dbReference type="Gramene" id="AUR62007156-RA">
    <property type="protein sequence ID" value="AUR62007156-RA:cds"/>
    <property type="gene ID" value="AUR62007156"/>
</dbReference>
<evidence type="ECO:0000259" key="13">
    <source>
        <dbReference type="PROSITE" id="PS51754"/>
    </source>
</evidence>
<evidence type="ECO:0000256" key="1">
    <source>
        <dbReference type="ARBA" id="ARBA00004123"/>
    </source>
</evidence>
<keyword evidence="4" id="KW-0479">Metal-binding</keyword>
<sequence>MGLKTLFHFKAKVIEPCSKLLSIFKHKNNDMPSRSPTFRLPAARRTKPKKVRTKTVRFRKPFSMKSLSFPRCRPKKKLRVKKSRSSFSSKFRKTFRRKKHAKPYKKPVQKVRIAEYLTVLFSLRKAKDLDTDSCDQVMVMGDVTSVSPSSGGGGHAKEPFPSPITPGYVHVRISDDDSSSKKESSSDDFVDVQDVCKDFENYLVEMIVEEGKVKDLMDVEELLYCWRNLKSPVFIDLTHRYFCTTDSSKDGNEEQQINVTFVETDGSEKQVKVPIGTSMLEAAHSNDVELEGACEGSCACSTCHVIVMDVDYYNKLPDPSDEENDMLDLAFGLTETSRLGCQIEAKPELDGIRLALPVATRNFAVDGYKPKPH</sequence>
<dbReference type="PRINTS" id="PR00355">
    <property type="entry name" value="ADRENODOXIN"/>
</dbReference>
<dbReference type="GO" id="GO:0009055">
    <property type="term" value="F:electron transfer activity"/>
    <property type="evidence" value="ECO:0007669"/>
    <property type="project" value="TreeGrafter"/>
</dbReference>
<dbReference type="Proteomes" id="UP000596660">
    <property type="component" value="Unplaced"/>
</dbReference>
<dbReference type="PROSITE" id="PS51754">
    <property type="entry name" value="OVATE"/>
    <property type="match status" value="1"/>
</dbReference>
<dbReference type="InterPro" id="IPR001055">
    <property type="entry name" value="Adrenodoxin-like"/>
</dbReference>
<comment type="cofactor">
    <cofactor evidence="10">
        <name>[2Fe-2S] cluster</name>
        <dbReference type="ChEBI" id="CHEBI:190135"/>
    </cofactor>
</comment>
<keyword evidence="15" id="KW-1185">Reference proteome</keyword>
<dbReference type="GO" id="GO:0005739">
    <property type="term" value="C:mitochondrion"/>
    <property type="evidence" value="ECO:0007669"/>
    <property type="project" value="TreeGrafter"/>
</dbReference>
<dbReference type="PROSITE" id="PS51085">
    <property type="entry name" value="2FE2S_FER_2"/>
    <property type="match status" value="1"/>
</dbReference>
<organism evidence="14 15">
    <name type="scientific">Chenopodium quinoa</name>
    <name type="common">Quinoa</name>
    <dbReference type="NCBI Taxonomy" id="63459"/>
    <lineage>
        <taxon>Eukaryota</taxon>
        <taxon>Viridiplantae</taxon>
        <taxon>Streptophyta</taxon>
        <taxon>Embryophyta</taxon>
        <taxon>Tracheophyta</taxon>
        <taxon>Spermatophyta</taxon>
        <taxon>Magnoliopsida</taxon>
        <taxon>eudicotyledons</taxon>
        <taxon>Gunneridae</taxon>
        <taxon>Pentapetalae</taxon>
        <taxon>Caryophyllales</taxon>
        <taxon>Chenopodiaceae</taxon>
        <taxon>Chenopodioideae</taxon>
        <taxon>Atripliceae</taxon>
        <taxon>Chenopodium</taxon>
    </lineage>
</organism>
<evidence type="ECO:0000256" key="2">
    <source>
        <dbReference type="ARBA" id="ARBA00022491"/>
    </source>
</evidence>